<dbReference type="InterPro" id="IPR001394">
    <property type="entry name" value="Peptidase_C19_UCH"/>
</dbReference>
<dbReference type="PROSITE" id="PS50235">
    <property type="entry name" value="USP_3"/>
    <property type="match status" value="1"/>
</dbReference>
<reference evidence="4" key="1">
    <citation type="submission" date="2021-07" db="EMBL/GenBank/DDBJ databases">
        <authorList>
            <person name="Catto M.A."/>
            <person name="Jacobson A."/>
            <person name="Kennedy G."/>
            <person name="Labadie P."/>
            <person name="Hunt B.G."/>
            <person name="Srinivasan R."/>
        </authorList>
    </citation>
    <scope>NUCLEOTIDE SEQUENCE</scope>
    <source>
        <strain evidence="4">PL_HMW_Pooled</strain>
        <tissue evidence="4">Head</tissue>
    </source>
</reference>
<dbReference type="InterPro" id="IPR050185">
    <property type="entry name" value="Ub_carboxyl-term_hydrolase"/>
</dbReference>
<gene>
    <name evidence="4" type="ORF">KUF71_024908</name>
</gene>
<evidence type="ECO:0000256" key="2">
    <source>
        <dbReference type="ARBA" id="ARBA00012759"/>
    </source>
</evidence>
<dbReference type="EMBL" id="JAHWGI010001416">
    <property type="protein sequence ID" value="KAK3930996.1"/>
    <property type="molecule type" value="Genomic_DNA"/>
</dbReference>
<keyword evidence="5" id="KW-1185">Reference proteome</keyword>
<dbReference type="CDD" id="cd02257">
    <property type="entry name" value="Peptidase_C19"/>
    <property type="match status" value="1"/>
</dbReference>
<organism evidence="4 5">
    <name type="scientific">Frankliniella fusca</name>
    <dbReference type="NCBI Taxonomy" id="407009"/>
    <lineage>
        <taxon>Eukaryota</taxon>
        <taxon>Metazoa</taxon>
        <taxon>Ecdysozoa</taxon>
        <taxon>Arthropoda</taxon>
        <taxon>Hexapoda</taxon>
        <taxon>Insecta</taxon>
        <taxon>Pterygota</taxon>
        <taxon>Neoptera</taxon>
        <taxon>Paraneoptera</taxon>
        <taxon>Thysanoptera</taxon>
        <taxon>Terebrantia</taxon>
        <taxon>Thripoidea</taxon>
        <taxon>Thripidae</taxon>
        <taxon>Frankliniella</taxon>
    </lineage>
</organism>
<feature type="domain" description="USP" evidence="3">
    <location>
        <begin position="15"/>
        <end position="295"/>
    </location>
</feature>
<reference evidence="4" key="2">
    <citation type="journal article" date="2023" name="BMC Genomics">
        <title>Pest status, molecular evolution, and epigenetic factors derived from the genome assembly of Frankliniella fusca, a thysanopteran phytovirus vector.</title>
        <authorList>
            <person name="Catto M.A."/>
            <person name="Labadie P.E."/>
            <person name="Jacobson A.L."/>
            <person name="Kennedy G.G."/>
            <person name="Srinivasan R."/>
            <person name="Hunt B.G."/>
        </authorList>
    </citation>
    <scope>NUCLEOTIDE SEQUENCE</scope>
    <source>
        <strain evidence="4">PL_HMW_Pooled</strain>
    </source>
</reference>
<dbReference type="GO" id="GO:0004843">
    <property type="term" value="F:cysteine-type deubiquitinase activity"/>
    <property type="evidence" value="ECO:0007669"/>
    <property type="project" value="UniProtKB-EC"/>
</dbReference>
<dbReference type="GO" id="GO:0016579">
    <property type="term" value="P:protein deubiquitination"/>
    <property type="evidence" value="ECO:0007669"/>
    <property type="project" value="InterPro"/>
</dbReference>
<name>A0AAE1LSH5_9NEOP</name>
<sequence>MYSSPVKRVLGSGLCGLKNMGNTCYVNGTIQCLLSFPIVLGGLLQVHLDQYECLQSNWLRYNPKTQQDPMEFFTFLICTVHGEILEKHSTDDQRNIDREDVDASVLRVWMSSEMSKMTYMFGLQTVRPSICSVCGTESGKCDAPEMYLSLALPEGNNTCTLQECLELFRAVTLNTCSTCGKDSARSYLTFGRLPPILVVHLVFVTNNNNFTKNTCKVTYDQTIDLKNFTLKDLQADTKYSLCAVTDHYGQLHSGHVTAYCLRNNRWYHFDDAHVIASSTRRALPETAYILWYQQKVEIKNNSTYLLDSLSESVLRGQFPPHPVPANAFRKGIKDERSSSPLSPESASPPPEKSIVLSSDLAWLLKLWMEKLIYHSVLRLLDLVQLLMSVPHLLLILSLYLKTKECRNLL</sequence>
<comment type="catalytic activity">
    <reaction evidence="1">
        <text>Thiol-dependent hydrolysis of ester, thioester, amide, peptide and isopeptide bonds formed by the C-terminal Gly of ubiquitin (a 76-residue protein attached to proteins as an intracellular targeting signal).</text>
        <dbReference type="EC" id="3.4.19.12"/>
    </reaction>
</comment>
<evidence type="ECO:0000256" key="1">
    <source>
        <dbReference type="ARBA" id="ARBA00000707"/>
    </source>
</evidence>
<proteinExistence type="predicted"/>
<dbReference type="InterPro" id="IPR038765">
    <property type="entry name" value="Papain-like_cys_pep_sf"/>
</dbReference>
<dbReference type="SUPFAM" id="SSF54001">
    <property type="entry name" value="Cysteine proteinases"/>
    <property type="match status" value="1"/>
</dbReference>
<keyword evidence="4" id="KW-0378">Hydrolase</keyword>
<comment type="caution">
    <text evidence="4">The sequence shown here is derived from an EMBL/GenBank/DDBJ whole genome shotgun (WGS) entry which is preliminary data.</text>
</comment>
<dbReference type="EC" id="3.4.19.12" evidence="2"/>
<dbReference type="PANTHER" id="PTHR21646">
    <property type="entry name" value="UBIQUITIN CARBOXYL-TERMINAL HYDROLASE"/>
    <property type="match status" value="1"/>
</dbReference>
<dbReference type="Proteomes" id="UP001219518">
    <property type="component" value="Unassembled WGS sequence"/>
</dbReference>
<evidence type="ECO:0000313" key="4">
    <source>
        <dbReference type="EMBL" id="KAK3930996.1"/>
    </source>
</evidence>
<evidence type="ECO:0000313" key="5">
    <source>
        <dbReference type="Proteomes" id="UP001219518"/>
    </source>
</evidence>
<protein>
    <recommendedName>
        <fullName evidence="2">ubiquitinyl hydrolase 1</fullName>
        <ecNumber evidence="2">3.4.19.12</ecNumber>
    </recommendedName>
</protein>
<evidence type="ECO:0000259" key="3">
    <source>
        <dbReference type="PROSITE" id="PS50235"/>
    </source>
</evidence>
<dbReference type="Gene3D" id="3.90.70.10">
    <property type="entry name" value="Cysteine proteinases"/>
    <property type="match status" value="1"/>
</dbReference>
<accession>A0AAE1LSH5</accession>
<dbReference type="AlphaFoldDB" id="A0AAE1LSH5"/>
<dbReference type="Pfam" id="PF00443">
    <property type="entry name" value="UCH"/>
    <property type="match status" value="2"/>
</dbReference>
<dbReference type="InterPro" id="IPR028889">
    <property type="entry name" value="USP"/>
</dbReference>